<accession>A0A4Q7N491</accession>
<protein>
    <submittedName>
        <fullName evidence="2">DinB family protein</fullName>
    </submittedName>
</protein>
<evidence type="ECO:0000313" key="2">
    <source>
        <dbReference type="EMBL" id="RZS75814.1"/>
    </source>
</evidence>
<reference evidence="2 3" key="1">
    <citation type="submission" date="2019-02" db="EMBL/GenBank/DDBJ databases">
        <title>Genomic Encyclopedia of Type Strains, Phase IV (KMG-IV): sequencing the most valuable type-strain genomes for metagenomic binning, comparative biology and taxonomic classification.</title>
        <authorList>
            <person name="Goeker M."/>
        </authorList>
    </citation>
    <scope>NUCLEOTIDE SEQUENCE [LARGE SCALE GENOMIC DNA]</scope>
    <source>
        <strain evidence="2 3">DSM 18116</strain>
    </source>
</reference>
<dbReference type="Pfam" id="PF12867">
    <property type="entry name" value="DinB_2"/>
    <property type="match status" value="1"/>
</dbReference>
<dbReference type="Proteomes" id="UP000293874">
    <property type="component" value="Unassembled WGS sequence"/>
</dbReference>
<evidence type="ECO:0000259" key="1">
    <source>
        <dbReference type="Pfam" id="PF12867"/>
    </source>
</evidence>
<feature type="domain" description="DinB-like" evidence="1">
    <location>
        <begin position="220"/>
        <end position="363"/>
    </location>
</feature>
<keyword evidence="3" id="KW-1185">Reference proteome</keyword>
<dbReference type="EMBL" id="SGXA01000001">
    <property type="protein sequence ID" value="RZS75814.1"/>
    <property type="molecule type" value="Genomic_DNA"/>
</dbReference>
<comment type="caution">
    <text evidence="2">The sequence shown here is derived from an EMBL/GenBank/DDBJ whole genome shotgun (WGS) entry which is preliminary data.</text>
</comment>
<sequence length="370" mass="42842">MRILRTSGVSDFPAFLTHPGSHPDGHTGNRSNLCSSFCRKMNSISRVHTPTLQLKSFNFMFIKRMIMQIIARTEATTVYCNTAASFPEGVLKAHQLLHQIYPSSEGRHFFGISRPVNGEIEYKAAVSLAPGEQPVTDRFERFVIKKGLFLSSTIHNFMDNIPSIQKTFEHLVKDPRVDHDGYCLEEYPDEKNMICMVTLDDDKVQDMHRKELAKEYGALYENLLSTILSFKEKDYNKRPFSGGWSPAQVVDHIIQATGGLPDQYTMDTDRLYSEKDEMTRSAFLNFDTKMQAPDFLQPEQRDYNRDEQVKTIEGIRDQHMQSIRDKDLFAICLDFEMPVWGTLTRYEWLKFIGYHTTRHIHQLKKIHNAV</sequence>
<organism evidence="2 3">
    <name type="scientific">Pseudobacter ginsenosidimutans</name>
    <dbReference type="NCBI Taxonomy" id="661488"/>
    <lineage>
        <taxon>Bacteria</taxon>
        <taxon>Pseudomonadati</taxon>
        <taxon>Bacteroidota</taxon>
        <taxon>Chitinophagia</taxon>
        <taxon>Chitinophagales</taxon>
        <taxon>Chitinophagaceae</taxon>
        <taxon>Pseudobacter</taxon>
    </lineage>
</organism>
<dbReference type="AlphaFoldDB" id="A0A4Q7N491"/>
<dbReference type="InterPro" id="IPR034660">
    <property type="entry name" value="DinB/YfiT-like"/>
</dbReference>
<evidence type="ECO:0000313" key="3">
    <source>
        <dbReference type="Proteomes" id="UP000293874"/>
    </source>
</evidence>
<gene>
    <name evidence="2" type="ORF">EV199_1689</name>
</gene>
<proteinExistence type="predicted"/>
<dbReference type="SUPFAM" id="SSF109854">
    <property type="entry name" value="DinB/YfiT-like putative metalloenzymes"/>
    <property type="match status" value="1"/>
</dbReference>
<dbReference type="Gene3D" id="1.20.120.450">
    <property type="entry name" value="dinb family like domain"/>
    <property type="match status" value="1"/>
</dbReference>
<name>A0A4Q7N491_9BACT</name>
<dbReference type="InterPro" id="IPR024775">
    <property type="entry name" value="DinB-like"/>
</dbReference>